<dbReference type="EMBL" id="CAXKWB010076090">
    <property type="protein sequence ID" value="CAL4200058.1"/>
    <property type="molecule type" value="Genomic_DNA"/>
</dbReference>
<accession>A0AAV2SJU8</accession>
<name>A0AAV2SJU8_MEGNR</name>
<protein>
    <submittedName>
        <fullName evidence="2">Uncharacterized protein</fullName>
    </submittedName>
</protein>
<feature type="non-terminal residue" evidence="2">
    <location>
        <position position="147"/>
    </location>
</feature>
<comment type="caution">
    <text evidence="2">The sequence shown here is derived from an EMBL/GenBank/DDBJ whole genome shotgun (WGS) entry which is preliminary data.</text>
</comment>
<dbReference type="Proteomes" id="UP001497623">
    <property type="component" value="Unassembled WGS sequence"/>
</dbReference>
<organism evidence="2 3">
    <name type="scientific">Meganyctiphanes norvegica</name>
    <name type="common">Northern krill</name>
    <name type="synonym">Thysanopoda norvegica</name>
    <dbReference type="NCBI Taxonomy" id="48144"/>
    <lineage>
        <taxon>Eukaryota</taxon>
        <taxon>Metazoa</taxon>
        <taxon>Ecdysozoa</taxon>
        <taxon>Arthropoda</taxon>
        <taxon>Crustacea</taxon>
        <taxon>Multicrustacea</taxon>
        <taxon>Malacostraca</taxon>
        <taxon>Eumalacostraca</taxon>
        <taxon>Eucarida</taxon>
        <taxon>Euphausiacea</taxon>
        <taxon>Euphausiidae</taxon>
        <taxon>Meganyctiphanes</taxon>
    </lineage>
</organism>
<gene>
    <name evidence="2" type="ORF">MNOR_LOCUS37497</name>
</gene>
<feature type="compositionally biased region" description="Polar residues" evidence="1">
    <location>
        <begin position="1"/>
        <end position="10"/>
    </location>
</feature>
<feature type="region of interest" description="Disordered" evidence="1">
    <location>
        <begin position="1"/>
        <end position="59"/>
    </location>
</feature>
<evidence type="ECO:0000313" key="2">
    <source>
        <dbReference type="EMBL" id="CAL4200058.1"/>
    </source>
</evidence>
<sequence length="147" mass="17043">INNFVPSGTANIGKMTIGHSRSSMFIRSSRRRTPRRRNIPSNPRRRTQRRMSRRGTRSVTHRFNIVGGRVRQSALLGSLRHQRRRVMTSTAPRPRSLLHAQDLTNGPTVMQPRVLVDLPRLENAQEQIRNDDPFGPQEEEMLRMLNE</sequence>
<proteinExistence type="predicted"/>
<keyword evidence="3" id="KW-1185">Reference proteome</keyword>
<reference evidence="2 3" key="1">
    <citation type="submission" date="2024-05" db="EMBL/GenBank/DDBJ databases">
        <authorList>
            <person name="Wallberg A."/>
        </authorList>
    </citation>
    <scope>NUCLEOTIDE SEQUENCE [LARGE SCALE GENOMIC DNA]</scope>
</reference>
<dbReference type="AlphaFoldDB" id="A0AAV2SJU8"/>
<feature type="non-terminal residue" evidence="2">
    <location>
        <position position="1"/>
    </location>
</feature>
<feature type="compositionally biased region" description="Basic residues" evidence="1">
    <location>
        <begin position="28"/>
        <end position="59"/>
    </location>
</feature>
<evidence type="ECO:0000256" key="1">
    <source>
        <dbReference type="SAM" id="MobiDB-lite"/>
    </source>
</evidence>
<evidence type="ECO:0000313" key="3">
    <source>
        <dbReference type="Proteomes" id="UP001497623"/>
    </source>
</evidence>
<feature type="region of interest" description="Disordered" evidence="1">
    <location>
        <begin position="80"/>
        <end position="102"/>
    </location>
</feature>